<dbReference type="Proteomes" id="UP001549200">
    <property type="component" value="Unassembled WGS sequence"/>
</dbReference>
<name>A0ABV2FVV7_9FIRM</name>
<evidence type="ECO:0000313" key="2">
    <source>
        <dbReference type="Proteomes" id="UP001549200"/>
    </source>
</evidence>
<proteinExistence type="predicted"/>
<reference evidence="1 2" key="1">
    <citation type="submission" date="2024-06" db="EMBL/GenBank/DDBJ databases">
        <title>Genomic Encyclopedia of Type Strains, Phase IV (KMG-IV): sequencing the most valuable type-strain genomes for metagenomic binning, comparative biology and taxonomic classification.</title>
        <authorList>
            <person name="Goeker M."/>
        </authorList>
    </citation>
    <scope>NUCLEOTIDE SEQUENCE [LARGE SCALE GENOMIC DNA]</scope>
    <source>
        <strain evidence="1 2">DSM 19261</strain>
    </source>
</reference>
<sequence length="107" mass="12139">MNYKREFPSASWFEDTDYAKIHTDFGAICTYGLLVHSYVVVDILKDASPYTCLLKFKRQVAEHTIAWDIKHNEKAVYIAVNGNVNTNQTLAANSQITMIGTFMITSK</sequence>
<gene>
    <name evidence="1" type="ORF">ABID13_001783</name>
</gene>
<comment type="caution">
    <text evidence="1">The sequence shown here is derived from an EMBL/GenBank/DDBJ whole genome shotgun (WGS) entry which is preliminary data.</text>
</comment>
<accession>A0ABV2FVV7</accession>
<dbReference type="GeneID" id="93163048"/>
<organism evidence="1 2">
    <name type="scientific">Enterocloster citroniae</name>
    <dbReference type="NCBI Taxonomy" id="358743"/>
    <lineage>
        <taxon>Bacteria</taxon>
        <taxon>Bacillati</taxon>
        <taxon>Bacillota</taxon>
        <taxon>Clostridia</taxon>
        <taxon>Lachnospirales</taxon>
        <taxon>Lachnospiraceae</taxon>
        <taxon>Enterocloster</taxon>
    </lineage>
</organism>
<keyword evidence="2" id="KW-1185">Reference proteome</keyword>
<dbReference type="EMBL" id="JBEPLZ010000005">
    <property type="protein sequence ID" value="MET3570156.1"/>
    <property type="molecule type" value="Genomic_DNA"/>
</dbReference>
<protein>
    <submittedName>
        <fullName evidence="1">Uncharacterized protein</fullName>
    </submittedName>
</protein>
<evidence type="ECO:0000313" key="1">
    <source>
        <dbReference type="EMBL" id="MET3570156.1"/>
    </source>
</evidence>
<dbReference type="RefSeq" id="WP_227138288.1">
    <property type="nucleotide sequence ID" value="NZ_CAUCMW010000014.1"/>
</dbReference>